<dbReference type="Proteomes" id="UP000184330">
    <property type="component" value="Unassembled WGS sequence"/>
</dbReference>
<evidence type="ECO:0000256" key="1">
    <source>
        <dbReference type="ARBA" id="ARBA00004651"/>
    </source>
</evidence>
<evidence type="ECO:0000256" key="5">
    <source>
        <dbReference type="SAM" id="MobiDB-lite"/>
    </source>
</evidence>
<keyword evidence="4 6" id="KW-0472">Membrane</keyword>
<organism evidence="7 8">
    <name type="scientific">Phialocephala subalpina</name>
    <dbReference type="NCBI Taxonomy" id="576137"/>
    <lineage>
        <taxon>Eukaryota</taxon>
        <taxon>Fungi</taxon>
        <taxon>Dikarya</taxon>
        <taxon>Ascomycota</taxon>
        <taxon>Pezizomycotina</taxon>
        <taxon>Leotiomycetes</taxon>
        <taxon>Helotiales</taxon>
        <taxon>Mollisiaceae</taxon>
        <taxon>Phialocephala</taxon>
        <taxon>Phialocephala fortinii species complex</taxon>
    </lineage>
</organism>
<dbReference type="PANTHER" id="PTHR46494:SF1">
    <property type="entry name" value="CORA FAMILY METAL ION TRANSPORTER (EUROFUNG)"/>
    <property type="match status" value="1"/>
</dbReference>
<dbReference type="GO" id="GO:0000287">
    <property type="term" value="F:magnesium ion binding"/>
    <property type="evidence" value="ECO:0007669"/>
    <property type="project" value="TreeGrafter"/>
</dbReference>
<evidence type="ECO:0000256" key="2">
    <source>
        <dbReference type="ARBA" id="ARBA00022692"/>
    </source>
</evidence>
<accession>A0A1L7XRN7</accession>
<name>A0A1L7XRN7_9HELO</name>
<proteinExistence type="predicted"/>
<dbReference type="STRING" id="576137.A0A1L7XRN7"/>
<sequence>MSYYDDEDELDIRVRSGRVSPQPAVYPEHRYFPAAASPTRRAPARHRPPPIHPPRAIRRASTLPVRFDDEREIEREVRRRRQRDSGRPDISPERIIPESTGHESDEAEAIELSPRRGSVEEQEFRREPVIISNRSRHIHVSRSTRSRSRSRSRSPVRNRSRSPQRSRSISPRPGYERERNRRNPQRLREERERLAEELLRERELRERINKEDDYLAYRSRDAYLTRDRYVGADDYLEKEGYSFLLSRHTKSSWSRDSTLGSVSDASEPETTPAPQVAAAPQVGKVLRVWSSKYTGDGSLGGLQSAELTVMDDDQGSRKGAQPVFRWIQFEDLSMNFDRFEDVWTGCKSISSLTDSQNSGISKILTRVRRKFGSSTPLFMSSGRDTNYPTDKPMQARSGTKVRFMVPGVLQGPLLKDPRDNLSRSGTVTWICLPYFCLQKYSGSISGLPASSHPMKTLLQARFSLTRKERDMQQAACHLLGTPQDHCFHIAQIWCLILDDDLLITCARTPIPSLTGKSISLSPAPKYQQLSRIRRSLSKHLLVSCDKLLWSFPLEECQTWFAFVSHFWEYWPRRLQFSNGKVITPDMWPKLIVRAAKTTVRIELHFRPSIKEPAKGILLYSNASTVSDETTNSEGDLVAQETPGANEASSSTPQPASTEPPNQEIPSTSGDQSTLHPDTAREPQCAPRNRSSNRSPSPGSDVLSKDFHVFTWLNEKQPTTWPARSPSNEPQADIDIGEPRPDGPFSIDQESMKADLKEIDHFLKHRTGFEERLIYKTCPPRTRTQIYELIKKDEKDVTGFKGDTLRQRKAFEDEVEILNKAESLLQFFIPSSFEGPTVGKFWGALFRLLGSIADVYRISRNSISPRDAREISFWLTETSRRLQLFKDIFSHANSAERASIQIPEEFPRAWLHILMSLVFCSNEKYMAKFEEQSRICTDILDDGMRKVVQNLMQKSLLEYSVFKPWELISLINFQLLGDIKGQSLDTSDTYFEYLSSVESAIEANPLDRAHQDKISCLKQEISVIIETLVQQRRIINFAQPFLGGQPLEIEDPILRTSRSRYPGESYLVPAASTRPPYYSHGGTSYSRADATIGSTYRSRARQSSSYYEREDYDRDVQQSGLYLRPLIRPMGPPRTPGSQLDPTDPNGVQGLLVQDSQALIDRKIQEFREIVDRATDLEKWNIQKIDYNRDRQEAAIYAFTIVTIIFLPLSSVASILGMNVNDIRNMEINQWVFWAVALPLTVIIITLCLIWAGELENFWLGFKNLWGKGKTGRRYARGGGGYYVLNPRPQPPQEAAREIIYDRIYNVDDEYDERPSYHRSRSRSLLLGEKNGW</sequence>
<evidence type="ECO:0000256" key="3">
    <source>
        <dbReference type="ARBA" id="ARBA00022989"/>
    </source>
</evidence>
<protein>
    <submittedName>
        <fullName evidence="7">Uncharacterized protein</fullName>
    </submittedName>
</protein>
<evidence type="ECO:0000256" key="4">
    <source>
        <dbReference type="ARBA" id="ARBA00023136"/>
    </source>
</evidence>
<feature type="compositionally biased region" description="Polar residues" evidence="5">
    <location>
        <begin position="646"/>
        <end position="675"/>
    </location>
</feature>
<feature type="region of interest" description="Disordered" evidence="5">
    <location>
        <begin position="21"/>
        <end position="187"/>
    </location>
</feature>
<gene>
    <name evidence="7" type="ORF">PAC_17568</name>
</gene>
<dbReference type="PANTHER" id="PTHR46494">
    <property type="entry name" value="CORA FAMILY METAL ION TRANSPORTER (EUROFUNG)"/>
    <property type="match status" value="1"/>
</dbReference>
<feature type="compositionally biased region" description="Basic residues" evidence="5">
    <location>
        <begin position="134"/>
        <end position="164"/>
    </location>
</feature>
<dbReference type="SUPFAM" id="SSF144083">
    <property type="entry name" value="Magnesium transport protein CorA, transmembrane region"/>
    <property type="match status" value="1"/>
</dbReference>
<evidence type="ECO:0000256" key="6">
    <source>
        <dbReference type="SAM" id="Phobius"/>
    </source>
</evidence>
<feature type="compositionally biased region" description="Polar residues" evidence="5">
    <location>
        <begin position="253"/>
        <end position="264"/>
    </location>
</feature>
<keyword evidence="8" id="KW-1185">Reference proteome</keyword>
<dbReference type="Pfam" id="PF01544">
    <property type="entry name" value="CorA"/>
    <property type="match status" value="1"/>
</dbReference>
<feature type="compositionally biased region" description="Basic and acidic residues" evidence="5">
    <location>
        <begin position="113"/>
        <end position="128"/>
    </location>
</feature>
<feature type="transmembrane region" description="Helical" evidence="6">
    <location>
        <begin position="1193"/>
        <end position="1218"/>
    </location>
</feature>
<feature type="transmembrane region" description="Helical" evidence="6">
    <location>
        <begin position="1230"/>
        <end position="1251"/>
    </location>
</feature>
<feature type="region of interest" description="Disordered" evidence="5">
    <location>
        <begin position="717"/>
        <end position="738"/>
    </location>
</feature>
<dbReference type="GO" id="GO:0050897">
    <property type="term" value="F:cobalt ion binding"/>
    <property type="evidence" value="ECO:0007669"/>
    <property type="project" value="TreeGrafter"/>
</dbReference>
<feature type="compositionally biased region" description="Low complexity" evidence="5">
    <location>
        <begin position="686"/>
        <end position="697"/>
    </location>
</feature>
<reference evidence="7 8" key="1">
    <citation type="submission" date="2016-03" db="EMBL/GenBank/DDBJ databases">
        <authorList>
            <person name="Ploux O."/>
        </authorList>
    </citation>
    <scope>NUCLEOTIDE SEQUENCE [LARGE SCALE GENOMIC DNA]</scope>
    <source>
        <strain evidence="7 8">UAMH 11012</strain>
    </source>
</reference>
<feature type="compositionally biased region" description="Basic and acidic residues" evidence="5">
    <location>
        <begin position="66"/>
        <end position="104"/>
    </location>
</feature>
<comment type="subcellular location">
    <subcellularLocation>
        <location evidence="1">Cell membrane</location>
        <topology evidence="1">Multi-pass membrane protein</topology>
    </subcellularLocation>
</comment>
<keyword evidence="3 6" id="KW-1133">Transmembrane helix</keyword>
<feature type="region of interest" description="Disordered" evidence="5">
    <location>
        <begin position="627"/>
        <end position="702"/>
    </location>
</feature>
<feature type="region of interest" description="Disordered" evidence="5">
    <location>
        <begin position="253"/>
        <end position="278"/>
    </location>
</feature>
<dbReference type="Gene3D" id="1.20.58.340">
    <property type="entry name" value="Magnesium transport protein CorA, transmembrane region"/>
    <property type="match status" value="1"/>
</dbReference>
<dbReference type="GO" id="GO:0015095">
    <property type="term" value="F:magnesium ion transmembrane transporter activity"/>
    <property type="evidence" value="ECO:0007669"/>
    <property type="project" value="TreeGrafter"/>
</dbReference>
<feature type="compositionally biased region" description="Basic and acidic residues" evidence="5">
    <location>
        <begin position="174"/>
        <end position="187"/>
    </location>
</feature>
<dbReference type="InterPro" id="IPR002523">
    <property type="entry name" value="MgTranspt_CorA/ZnTranspt_ZntB"/>
</dbReference>
<dbReference type="EMBL" id="FJOG01000046">
    <property type="protein sequence ID" value="CZR67669.1"/>
    <property type="molecule type" value="Genomic_DNA"/>
</dbReference>
<dbReference type="GO" id="GO:0005886">
    <property type="term" value="C:plasma membrane"/>
    <property type="evidence" value="ECO:0007669"/>
    <property type="project" value="UniProtKB-SubCell"/>
</dbReference>
<keyword evidence="2 6" id="KW-0812">Transmembrane</keyword>
<evidence type="ECO:0000313" key="8">
    <source>
        <dbReference type="Proteomes" id="UP000184330"/>
    </source>
</evidence>
<feature type="compositionally biased region" description="Polar residues" evidence="5">
    <location>
        <begin position="717"/>
        <end position="729"/>
    </location>
</feature>
<evidence type="ECO:0000313" key="7">
    <source>
        <dbReference type="EMBL" id="CZR67669.1"/>
    </source>
</evidence>
<feature type="compositionally biased region" description="Low complexity" evidence="5">
    <location>
        <begin position="268"/>
        <end position="278"/>
    </location>
</feature>
<dbReference type="GO" id="GO:0015087">
    <property type="term" value="F:cobalt ion transmembrane transporter activity"/>
    <property type="evidence" value="ECO:0007669"/>
    <property type="project" value="TreeGrafter"/>
</dbReference>
<dbReference type="OrthoDB" id="5286874at2759"/>
<dbReference type="InterPro" id="IPR045863">
    <property type="entry name" value="CorA_TM1_TM2"/>
</dbReference>